<evidence type="ECO:0000313" key="10">
    <source>
        <dbReference type="Proteomes" id="UP000183365"/>
    </source>
</evidence>
<evidence type="ECO:0000313" key="9">
    <source>
        <dbReference type="EMBL" id="SGZ39515.1"/>
    </source>
</evidence>
<evidence type="ECO:0000256" key="1">
    <source>
        <dbReference type="ARBA" id="ARBA00022723"/>
    </source>
</evidence>
<dbReference type="InterPro" id="IPR000433">
    <property type="entry name" value="Znf_ZZ"/>
</dbReference>
<dbReference type="InterPro" id="IPR036388">
    <property type="entry name" value="WH-like_DNA-bd_sf"/>
</dbReference>
<protein>
    <recommendedName>
        <fullName evidence="11">Chromatin structure-remodeling complex protein RSC8</fullName>
    </recommendedName>
</protein>
<dbReference type="OrthoDB" id="118550at2759"/>
<sequence>MTSNIPYTQQLNNIKDVANTYLQKQTQPIIIPVFAKWFDLDSIHPIETNYFNEFFSESSYKNKEIYKNTRNFIVNTYRLHPYEYLTITAIRRNLNLDIQSIIKIHSFLEKWGIINYQIDPRTKSSILTAGYTGHYEVVLDTPKGLKSFVPEDANKDENNSEKEQVSYKLELQENKLSKADDYLSNDKPITSKIKYICQVCSKDINHTLYHNLRDKSNNLCVTCFSEAKFLTIYSSSDFLKLNINEENEWGSSDLFRLLEGIEMFENDWDLISKYCHKSKEACVQKFITLPIEDDHLIQEKKKKTYQSNNNFENNVLEALKNGLDDEDMKKIIENSNLYLNKYLNESNVQIQQLIVNKLDSLDNKIKKMDHLESKYLDVIKEYEESKSLLTKREDNLLKMVNQINSKLDKEQQIDIDALDGSSEEETLENGLVIEKVDLSEQSEDQQKMDVVEEKEEIVNNPSKPKEYKLWAL</sequence>
<dbReference type="GO" id="GO:0006337">
    <property type="term" value="P:nucleosome disassembly"/>
    <property type="evidence" value="ECO:0007669"/>
    <property type="project" value="EnsemblFungi"/>
</dbReference>
<dbReference type="FunFam" id="1.10.10.10:FF:000020">
    <property type="entry name" value="SWI/SNF complex subunit SMARCC2 isoform c"/>
    <property type="match status" value="1"/>
</dbReference>
<dbReference type="AlphaFoldDB" id="A0A1L0B3I5"/>
<dbReference type="EMBL" id="FQNF01000025">
    <property type="protein sequence ID" value="SGZ39515.1"/>
    <property type="molecule type" value="Genomic_DNA"/>
</dbReference>
<dbReference type="Gene3D" id="1.10.10.60">
    <property type="entry name" value="Homeodomain-like"/>
    <property type="match status" value="1"/>
</dbReference>
<dbReference type="InterPro" id="IPR009057">
    <property type="entry name" value="Homeodomain-like_sf"/>
</dbReference>
<gene>
    <name evidence="9" type="ORF">HGUI_01715</name>
</gene>
<dbReference type="GO" id="GO:0006368">
    <property type="term" value="P:transcription elongation by RNA polymerase II"/>
    <property type="evidence" value="ECO:0007669"/>
    <property type="project" value="EnsemblFungi"/>
</dbReference>
<evidence type="ECO:0000256" key="3">
    <source>
        <dbReference type="ARBA" id="ARBA00022833"/>
    </source>
</evidence>
<keyword evidence="1" id="KW-0479">Metal-binding</keyword>
<dbReference type="GO" id="GO:0016586">
    <property type="term" value="C:RSC-type complex"/>
    <property type="evidence" value="ECO:0007669"/>
    <property type="project" value="EnsemblFungi"/>
</dbReference>
<keyword evidence="3" id="KW-0862">Zinc</keyword>
<keyword evidence="6" id="KW-0539">Nucleus</keyword>
<dbReference type="Proteomes" id="UP000183365">
    <property type="component" value="Unassembled WGS sequence"/>
</dbReference>
<dbReference type="InterPro" id="IPR007526">
    <property type="entry name" value="SWIRM"/>
</dbReference>
<dbReference type="PROSITE" id="PS51293">
    <property type="entry name" value="SANT"/>
    <property type="match status" value="1"/>
</dbReference>
<evidence type="ECO:0008006" key="11">
    <source>
        <dbReference type="Google" id="ProtNLM"/>
    </source>
</evidence>
<keyword evidence="4" id="KW-0805">Transcription regulation</keyword>
<keyword evidence="2" id="KW-0863">Zinc-finger</keyword>
<evidence type="ECO:0000256" key="2">
    <source>
        <dbReference type="ARBA" id="ARBA00022771"/>
    </source>
</evidence>
<proteinExistence type="predicted"/>
<feature type="domain" description="SANT" evidence="8">
    <location>
        <begin position="244"/>
        <end position="294"/>
    </location>
</feature>
<evidence type="ECO:0000256" key="6">
    <source>
        <dbReference type="ARBA" id="ARBA00023242"/>
    </source>
</evidence>
<keyword evidence="10" id="KW-1185">Reference proteome</keyword>
<dbReference type="SUPFAM" id="SSF46689">
    <property type="entry name" value="Homeodomain-like"/>
    <property type="match status" value="1"/>
</dbReference>
<evidence type="ECO:0000256" key="5">
    <source>
        <dbReference type="ARBA" id="ARBA00023163"/>
    </source>
</evidence>
<organism evidence="9 10">
    <name type="scientific">Hanseniaspora guilliermondii</name>
    <dbReference type="NCBI Taxonomy" id="56406"/>
    <lineage>
        <taxon>Eukaryota</taxon>
        <taxon>Fungi</taxon>
        <taxon>Dikarya</taxon>
        <taxon>Ascomycota</taxon>
        <taxon>Saccharomycotina</taxon>
        <taxon>Saccharomycetes</taxon>
        <taxon>Saccharomycodales</taxon>
        <taxon>Saccharomycodaceae</taxon>
        <taxon>Hanseniaspora</taxon>
    </lineage>
</organism>
<dbReference type="GO" id="GO:0003677">
    <property type="term" value="F:DNA binding"/>
    <property type="evidence" value="ECO:0007669"/>
    <property type="project" value="EnsemblFungi"/>
</dbReference>
<dbReference type="GO" id="GO:0006303">
    <property type="term" value="P:double-strand break repair via nonhomologous end joining"/>
    <property type="evidence" value="ECO:0007669"/>
    <property type="project" value="EnsemblFungi"/>
</dbReference>
<evidence type="ECO:0000259" key="8">
    <source>
        <dbReference type="PROSITE" id="PS51293"/>
    </source>
</evidence>
<dbReference type="GO" id="GO:0006355">
    <property type="term" value="P:regulation of DNA-templated transcription"/>
    <property type="evidence" value="ECO:0007669"/>
    <property type="project" value="EnsemblFungi"/>
</dbReference>
<keyword evidence="5" id="KW-0804">Transcription</keyword>
<dbReference type="Pfam" id="PF04433">
    <property type="entry name" value="SWIRM"/>
    <property type="match status" value="1"/>
</dbReference>
<evidence type="ECO:0000259" key="7">
    <source>
        <dbReference type="PROSITE" id="PS50934"/>
    </source>
</evidence>
<feature type="domain" description="SWIRM" evidence="7">
    <location>
        <begin position="29"/>
        <end position="125"/>
    </location>
</feature>
<evidence type="ECO:0000256" key="4">
    <source>
        <dbReference type="ARBA" id="ARBA00023015"/>
    </source>
</evidence>
<dbReference type="PROSITE" id="PS50934">
    <property type="entry name" value="SWIRM"/>
    <property type="match status" value="1"/>
</dbReference>
<dbReference type="Gene3D" id="1.10.10.10">
    <property type="entry name" value="Winged helix-like DNA-binding domain superfamily/Winged helix DNA-binding domain"/>
    <property type="match status" value="1"/>
</dbReference>
<dbReference type="VEuPathDB" id="FungiDB:HGUI_01715"/>
<name>A0A1L0B3I5_9ASCO</name>
<reference evidence="10" key="1">
    <citation type="submission" date="2016-11" db="EMBL/GenBank/DDBJ databases">
        <authorList>
            <person name="Guldener U."/>
        </authorList>
    </citation>
    <scope>NUCLEOTIDE SEQUENCE [LARGE SCALE GENOMIC DNA]</scope>
</reference>
<dbReference type="GO" id="GO:0008270">
    <property type="term" value="F:zinc ion binding"/>
    <property type="evidence" value="ECO:0007669"/>
    <property type="project" value="UniProtKB-KW"/>
</dbReference>
<dbReference type="Pfam" id="PF00569">
    <property type="entry name" value="ZZ"/>
    <property type="match status" value="1"/>
</dbReference>
<accession>A0A1L0B3I5</accession>
<dbReference type="InterPro" id="IPR017884">
    <property type="entry name" value="SANT_dom"/>
</dbReference>